<feature type="signal peptide" evidence="2">
    <location>
        <begin position="1"/>
        <end position="24"/>
    </location>
</feature>
<keyword evidence="4" id="KW-1185">Reference proteome</keyword>
<organism evidence="3 4">
    <name type="scientific">Mesonia profundi</name>
    <dbReference type="NCBI Taxonomy" id="3070998"/>
    <lineage>
        <taxon>Bacteria</taxon>
        <taxon>Pseudomonadati</taxon>
        <taxon>Bacteroidota</taxon>
        <taxon>Flavobacteriia</taxon>
        <taxon>Flavobacteriales</taxon>
        <taxon>Flavobacteriaceae</taxon>
        <taxon>Mesonia</taxon>
    </lineage>
</organism>
<name>A0ABU1A1K4_9FLAO</name>
<keyword evidence="2" id="KW-0732">Signal</keyword>
<gene>
    <name evidence="3" type="ORF">RBU60_03285</name>
</gene>
<evidence type="ECO:0000313" key="4">
    <source>
        <dbReference type="Proteomes" id="UP001230915"/>
    </source>
</evidence>
<protein>
    <submittedName>
        <fullName evidence="3">Uncharacterized protein</fullName>
    </submittedName>
</protein>
<proteinExistence type="predicted"/>
<feature type="region of interest" description="Disordered" evidence="1">
    <location>
        <begin position="24"/>
        <end position="45"/>
    </location>
</feature>
<dbReference type="Proteomes" id="UP001230915">
    <property type="component" value="Unassembled WGS sequence"/>
</dbReference>
<dbReference type="RefSeq" id="WP_308863237.1">
    <property type="nucleotide sequence ID" value="NZ_JAVHUL010000005.1"/>
</dbReference>
<evidence type="ECO:0000256" key="1">
    <source>
        <dbReference type="SAM" id="MobiDB-lite"/>
    </source>
</evidence>
<evidence type="ECO:0000313" key="3">
    <source>
        <dbReference type="EMBL" id="MDQ7916586.1"/>
    </source>
</evidence>
<evidence type="ECO:0000256" key="2">
    <source>
        <dbReference type="SAM" id="SignalP"/>
    </source>
</evidence>
<dbReference type="PROSITE" id="PS51257">
    <property type="entry name" value="PROKAR_LIPOPROTEIN"/>
    <property type="match status" value="1"/>
</dbReference>
<dbReference type="EMBL" id="JAVHUL010000005">
    <property type="protein sequence ID" value="MDQ7916586.1"/>
    <property type="molecule type" value="Genomic_DNA"/>
</dbReference>
<sequence>MKTLKKTTYLILLALLSMMTSCSSDDDLAENPQDPGPSQGTTAPFDLGEIYQKDLTLPTQLNQSTDENAMGLVSKYEEVIGFQDDSDIAQVPPGAVLSHDPVQAGNGRSTANEDYDYDVYTYTVGGTTLIYQFSVQNGEEVFELFQDIDGDELDMMLLYEVRQSMDGATGTASFYFFGAAITWTWQVNADESILMTMQIPNGINGGILYEAMLYPDNSGYLSFYVGNDLNLEYHWSGDGSGTWVNHTNNESGSWN</sequence>
<comment type="caution">
    <text evidence="3">The sequence shown here is derived from an EMBL/GenBank/DDBJ whole genome shotgun (WGS) entry which is preliminary data.</text>
</comment>
<reference evidence="3 4" key="1">
    <citation type="submission" date="2023-08" db="EMBL/GenBank/DDBJ databases">
        <title>Mesonia sp. MT50, isolated from deep-sea sediment of the Mariana Trench.</title>
        <authorList>
            <person name="Fu H."/>
        </authorList>
    </citation>
    <scope>NUCLEOTIDE SEQUENCE [LARGE SCALE GENOMIC DNA]</scope>
    <source>
        <strain evidence="3 4">MT50</strain>
    </source>
</reference>
<feature type="chain" id="PRO_5046314164" evidence="2">
    <location>
        <begin position="25"/>
        <end position="255"/>
    </location>
</feature>
<accession>A0ABU1A1K4</accession>